<name>A0ACB6G2F9_9PLEO</name>
<proteinExistence type="predicted"/>
<accession>A0ACB6G2F9</accession>
<organism evidence="1 2">
    <name type="scientific">Alternaria gaisen</name>
    <dbReference type="NCBI Taxonomy" id="167740"/>
    <lineage>
        <taxon>Eukaryota</taxon>
        <taxon>Fungi</taxon>
        <taxon>Dikarya</taxon>
        <taxon>Ascomycota</taxon>
        <taxon>Pezizomycotina</taxon>
        <taxon>Dothideomycetes</taxon>
        <taxon>Pleosporomycetidae</taxon>
        <taxon>Pleosporales</taxon>
        <taxon>Pleosporineae</taxon>
        <taxon>Pleosporaceae</taxon>
        <taxon>Alternaria</taxon>
        <taxon>Alternaria sect. Alternaria</taxon>
    </lineage>
</organism>
<reference evidence="1 2" key="1">
    <citation type="journal article" date="2019" name="bioRxiv">
        <title>Genomics, evolutionary history and diagnostics of the Alternaria alternata species group including apple and Asian pear pathotypes.</title>
        <authorList>
            <person name="Armitage A.D."/>
            <person name="Cockerton H.M."/>
            <person name="Sreenivasaprasad S."/>
            <person name="Woodhall J.W."/>
            <person name="Lane C.R."/>
            <person name="Harrison R.J."/>
            <person name="Clarkson J.P."/>
        </authorList>
    </citation>
    <scope>NUCLEOTIDE SEQUENCE [LARGE SCALE GENOMIC DNA]</scope>
    <source>
        <strain evidence="1 2">FERA 650</strain>
    </source>
</reference>
<keyword evidence="2" id="KW-1185">Reference proteome</keyword>
<protein>
    <submittedName>
        <fullName evidence="1">Uncharacterized protein</fullName>
    </submittedName>
</protein>
<evidence type="ECO:0000313" key="1">
    <source>
        <dbReference type="EMBL" id="KAB2110912.1"/>
    </source>
</evidence>
<dbReference type="EMBL" id="PDWZ02000001">
    <property type="protein sequence ID" value="KAB2110912.1"/>
    <property type="molecule type" value="Genomic_DNA"/>
</dbReference>
<dbReference type="Proteomes" id="UP000293547">
    <property type="component" value="Unassembled WGS sequence"/>
</dbReference>
<comment type="caution">
    <text evidence="1">The sequence shown here is derived from an EMBL/GenBank/DDBJ whole genome shotgun (WGS) entry which is preliminary data.</text>
</comment>
<sequence length="111" mass="12379">MIIESPTNHPPEFPNSPRLKHVTSAFVPLITKTEFVISRGIQIPPQPLTFSATLVLGTQLTVTSSAWIVRCQELVEQYAPTNRHVVVRLDPRRSTLLFMSNSFGNEPIVGI</sequence>
<evidence type="ECO:0000313" key="2">
    <source>
        <dbReference type="Proteomes" id="UP000293547"/>
    </source>
</evidence>
<gene>
    <name evidence="1" type="ORF">AG0111_0g229</name>
</gene>